<dbReference type="Gene3D" id="3.40.50.2000">
    <property type="entry name" value="Glycogen Phosphorylase B"/>
    <property type="match status" value="1"/>
</dbReference>
<protein>
    <submittedName>
        <fullName evidence="2">Glycosyltransferase</fullName>
    </submittedName>
</protein>
<accession>A0A7V2EFS9</accession>
<dbReference type="Pfam" id="PF00534">
    <property type="entry name" value="Glycos_transf_1"/>
    <property type="match status" value="1"/>
</dbReference>
<dbReference type="InterPro" id="IPR001296">
    <property type="entry name" value="Glyco_trans_1"/>
</dbReference>
<dbReference type="SUPFAM" id="SSF53756">
    <property type="entry name" value="UDP-Glycosyltransferase/glycogen phosphorylase"/>
    <property type="match status" value="1"/>
</dbReference>
<evidence type="ECO:0000313" key="2">
    <source>
        <dbReference type="EMBL" id="HEQ88748.1"/>
    </source>
</evidence>
<comment type="caution">
    <text evidence="2">The sequence shown here is derived from an EMBL/GenBank/DDBJ whole genome shotgun (WGS) entry which is preliminary data.</text>
</comment>
<dbReference type="AlphaFoldDB" id="A0A7V2EFS9"/>
<dbReference type="PANTHER" id="PTHR12526">
    <property type="entry name" value="GLYCOSYLTRANSFERASE"/>
    <property type="match status" value="1"/>
</dbReference>
<evidence type="ECO:0000259" key="1">
    <source>
        <dbReference type="Pfam" id="PF00534"/>
    </source>
</evidence>
<keyword evidence="2" id="KW-0808">Transferase</keyword>
<feature type="domain" description="Glycosyl transferase family 1" evidence="1">
    <location>
        <begin position="160"/>
        <end position="223"/>
    </location>
</feature>
<sequence length="277" mass="30891">MDDAVMYGKPKRHGEPPDQAWWRRRRFARMVRNCALTVVGSHELARQVAPLGASTVVYPTPVDLRRYPLAKPDAHGEVILGWIGLGKNLRYLQDLEGVLQALSRRFPFRLKVISDRLPALSGVPVELEPWSEATEGESLARCHVGLAPLSDDLWTQGKGGYRCIQYAAAGLPCVASPVGANREVVVHGETGFWAKTPEEWLEALARLLENPLLRAAMGQKARARAESLYDLSLLAPRYVGWLRSLLLLPGFQSLPRVDQQKRRAAVREALNLESFEV</sequence>
<organism evidence="2">
    <name type="scientific">Thermoanaerobaculum aquaticum</name>
    <dbReference type="NCBI Taxonomy" id="1312852"/>
    <lineage>
        <taxon>Bacteria</taxon>
        <taxon>Pseudomonadati</taxon>
        <taxon>Acidobacteriota</taxon>
        <taxon>Thermoanaerobaculia</taxon>
        <taxon>Thermoanaerobaculales</taxon>
        <taxon>Thermoanaerobaculaceae</taxon>
        <taxon>Thermoanaerobaculum</taxon>
    </lineage>
</organism>
<gene>
    <name evidence="2" type="ORF">ENP06_04975</name>
</gene>
<dbReference type="GO" id="GO:0016757">
    <property type="term" value="F:glycosyltransferase activity"/>
    <property type="evidence" value="ECO:0007669"/>
    <property type="project" value="InterPro"/>
</dbReference>
<name>A0A7V2EFS9_9BACT</name>
<dbReference type="EMBL" id="DSHW01000376">
    <property type="protein sequence ID" value="HEQ88748.1"/>
    <property type="molecule type" value="Genomic_DNA"/>
</dbReference>
<reference evidence="2" key="1">
    <citation type="journal article" date="2020" name="mSystems">
        <title>Genome- and Community-Level Interaction Insights into Carbon Utilization and Element Cycling Functions of Hydrothermarchaeota in Hydrothermal Sediment.</title>
        <authorList>
            <person name="Zhou Z."/>
            <person name="Liu Y."/>
            <person name="Xu W."/>
            <person name="Pan J."/>
            <person name="Luo Z.H."/>
            <person name="Li M."/>
        </authorList>
    </citation>
    <scope>NUCLEOTIDE SEQUENCE [LARGE SCALE GENOMIC DNA]</scope>
    <source>
        <strain evidence="2">SpSt-186</strain>
    </source>
</reference>
<proteinExistence type="predicted"/>
<dbReference type="CDD" id="cd03801">
    <property type="entry name" value="GT4_PimA-like"/>
    <property type="match status" value="1"/>
</dbReference>